<evidence type="ECO:0000313" key="3">
    <source>
        <dbReference type="Proteomes" id="UP000284202"/>
    </source>
</evidence>
<dbReference type="PANTHER" id="PTHR46938">
    <property type="entry name" value="DISCOIDIN-1 SUBUNIT A-RELATED-RELATED"/>
    <property type="match status" value="1"/>
</dbReference>
<dbReference type="GO" id="GO:0030247">
    <property type="term" value="F:polysaccharide binding"/>
    <property type="evidence" value="ECO:0007669"/>
    <property type="project" value="TreeGrafter"/>
</dbReference>
<dbReference type="OrthoDB" id="7658568at2"/>
<dbReference type="RefSeq" id="WP_119747405.1">
    <property type="nucleotide sequence ID" value="NZ_QZCG01000004.1"/>
</dbReference>
<dbReference type="GO" id="GO:0045335">
    <property type="term" value="C:phagocytic vesicle"/>
    <property type="evidence" value="ECO:0007669"/>
    <property type="project" value="TreeGrafter"/>
</dbReference>
<protein>
    <recommendedName>
        <fullName evidence="1">H-type lectin domain-containing protein</fullName>
    </recommendedName>
</protein>
<evidence type="ECO:0000313" key="2">
    <source>
        <dbReference type="EMBL" id="RJE86526.1"/>
    </source>
</evidence>
<dbReference type="GO" id="GO:0046871">
    <property type="term" value="F:N-acetylgalactosamine binding"/>
    <property type="evidence" value="ECO:0007669"/>
    <property type="project" value="TreeGrafter"/>
</dbReference>
<dbReference type="InterPro" id="IPR052487">
    <property type="entry name" value="Galactose-binding_lectin"/>
</dbReference>
<comment type="caution">
    <text evidence="2">The sequence shown here is derived from an EMBL/GenBank/DDBJ whole genome shotgun (WGS) entry which is preliminary data.</text>
</comment>
<name>A0A418T026_9RHOB</name>
<organism evidence="2 3">
    <name type="scientific">Paracoccus onubensis</name>
    <dbReference type="NCBI Taxonomy" id="1675788"/>
    <lineage>
        <taxon>Bacteria</taxon>
        <taxon>Pseudomonadati</taxon>
        <taxon>Pseudomonadota</taxon>
        <taxon>Alphaproteobacteria</taxon>
        <taxon>Rhodobacterales</taxon>
        <taxon>Paracoccaceae</taxon>
        <taxon>Paracoccus</taxon>
    </lineage>
</organism>
<dbReference type="GO" id="GO:0098636">
    <property type="term" value="C:protein complex involved in cell adhesion"/>
    <property type="evidence" value="ECO:0007669"/>
    <property type="project" value="TreeGrafter"/>
</dbReference>
<feature type="domain" description="H-type lectin" evidence="1">
    <location>
        <begin position="38"/>
        <end position="104"/>
    </location>
</feature>
<dbReference type="GO" id="GO:0070492">
    <property type="term" value="F:oligosaccharide binding"/>
    <property type="evidence" value="ECO:0007669"/>
    <property type="project" value="TreeGrafter"/>
</dbReference>
<keyword evidence="3" id="KW-1185">Reference proteome</keyword>
<dbReference type="Gene3D" id="2.60.40.2080">
    <property type="match status" value="1"/>
</dbReference>
<reference evidence="3" key="1">
    <citation type="submission" date="2018-09" db="EMBL/GenBank/DDBJ databases">
        <title>Acidovorax cavernicola nov. sp. isolated from Gruta de las Maravillas (Aracena, Spain).</title>
        <authorList>
            <person name="Jurado V."/>
            <person name="Gutierrez-Patricio S."/>
            <person name="Gonzalez-Pimentel J.L."/>
            <person name="Miller A.Z."/>
            <person name="Laiz L."/>
            <person name="Saiz-Jimenez C."/>
        </authorList>
    </citation>
    <scope>NUCLEOTIDE SEQUENCE [LARGE SCALE GENOMIC DNA]</scope>
    <source>
        <strain evidence="3">1011MAR3C25</strain>
    </source>
</reference>
<gene>
    <name evidence="2" type="ORF">D3P04_07340</name>
</gene>
<accession>A0A418T026</accession>
<proteinExistence type="predicted"/>
<dbReference type="SUPFAM" id="SSF141086">
    <property type="entry name" value="Agglutinin HPA-like"/>
    <property type="match status" value="1"/>
</dbReference>
<dbReference type="Proteomes" id="UP000284202">
    <property type="component" value="Unassembled WGS sequence"/>
</dbReference>
<dbReference type="InterPro" id="IPR037221">
    <property type="entry name" value="H-type_lectin_dom_sf"/>
</dbReference>
<dbReference type="Pfam" id="PF09458">
    <property type="entry name" value="H_lectin"/>
    <property type="match status" value="1"/>
</dbReference>
<dbReference type="GO" id="GO:0098609">
    <property type="term" value="P:cell-cell adhesion"/>
    <property type="evidence" value="ECO:0007669"/>
    <property type="project" value="TreeGrafter"/>
</dbReference>
<dbReference type="GO" id="GO:0009986">
    <property type="term" value="C:cell surface"/>
    <property type="evidence" value="ECO:0007669"/>
    <property type="project" value="TreeGrafter"/>
</dbReference>
<dbReference type="AlphaFoldDB" id="A0A418T026"/>
<sequence length="115" mass="13046">MQKFGFSAVGVLQGSVQMFSAFEDNGIMWTGHGPRRETRRIDFSEPFQTVPVIHVSISMWDIESSANQRADIATQNITAEGFDIVFRTWGDTRVARIRADWLAIGAVRYDDDFDL</sequence>
<dbReference type="InterPro" id="IPR019019">
    <property type="entry name" value="H-type_lectin_domain"/>
</dbReference>
<evidence type="ECO:0000259" key="1">
    <source>
        <dbReference type="Pfam" id="PF09458"/>
    </source>
</evidence>
<dbReference type="EMBL" id="QZCG01000004">
    <property type="protein sequence ID" value="RJE86526.1"/>
    <property type="molecule type" value="Genomic_DNA"/>
</dbReference>